<dbReference type="EMBL" id="CZRL01000089">
    <property type="protein sequence ID" value="CUS52776.1"/>
    <property type="molecule type" value="Genomic_DNA"/>
</dbReference>
<organism evidence="3">
    <name type="scientific">hydrothermal vent metagenome</name>
    <dbReference type="NCBI Taxonomy" id="652676"/>
    <lineage>
        <taxon>unclassified sequences</taxon>
        <taxon>metagenomes</taxon>
        <taxon>ecological metagenomes</taxon>
    </lineage>
</organism>
<dbReference type="PROSITE" id="PS50404">
    <property type="entry name" value="GST_NTER"/>
    <property type="match status" value="1"/>
</dbReference>
<dbReference type="CDD" id="cd10291">
    <property type="entry name" value="GST_C_YfcG_like"/>
    <property type="match status" value="1"/>
</dbReference>
<accession>A0A160TV80</accession>
<reference evidence="3" key="1">
    <citation type="submission" date="2015-10" db="EMBL/GenBank/DDBJ databases">
        <authorList>
            <person name="Gilbert D.G."/>
        </authorList>
    </citation>
    <scope>NUCLEOTIDE SEQUENCE</scope>
</reference>
<dbReference type="PANTHER" id="PTHR44051:SF19">
    <property type="entry name" value="DISULFIDE-BOND OXIDOREDUCTASE YFCG"/>
    <property type="match status" value="1"/>
</dbReference>
<gene>
    <name evidence="3" type="ORF">MGWOODY_XGa1316</name>
</gene>
<dbReference type="InterPro" id="IPR040079">
    <property type="entry name" value="Glutathione_S-Trfase"/>
</dbReference>
<dbReference type="PANTHER" id="PTHR44051">
    <property type="entry name" value="GLUTATHIONE S-TRANSFERASE-RELATED"/>
    <property type="match status" value="1"/>
</dbReference>
<evidence type="ECO:0000259" key="2">
    <source>
        <dbReference type="PROSITE" id="PS50405"/>
    </source>
</evidence>
<feature type="domain" description="GST N-terminal" evidence="1">
    <location>
        <begin position="1"/>
        <end position="87"/>
    </location>
</feature>
<feature type="domain" description="GST C-terminal" evidence="2">
    <location>
        <begin position="90"/>
        <end position="213"/>
    </location>
</feature>
<dbReference type="PROSITE" id="PS50405">
    <property type="entry name" value="GST_CTER"/>
    <property type="match status" value="1"/>
</dbReference>
<dbReference type="Gene3D" id="3.40.30.10">
    <property type="entry name" value="Glutaredoxin"/>
    <property type="match status" value="1"/>
</dbReference>
<dbReference type="GO" id="GO:0004364">
    <property type="term" value="F:glutathione transferase activity"/>
    <property type="evidence" value="ECO:0007669"/>
    <property type="project" value="UniProtKB-EC"/>
</dbReference>
<dbReference type="SFLD" id="SFLDS00019">
    <property type="entry name" value="Glutathione_Transferase_(cytos"/>
    <property type="match status" value="1"/>
</dbReference>
<evidence type="ECO:0000313" key="3">
    <source>
        <dbReference type="EMBL" id="CUS52776.1"/>
    </source>
</evidence>
<dbReference type="EC" id="2.5.1.18" evidence="3"/>
<proteinExistence type="predicted"/>
<protein>
    <submittedName>
        <fullName evidence="3">Glutathione S-transferase</fullName>
        <ecNumber evidence="3">2.5.1.18</ecNumber>
    </submittedName>
</protein>
<dbReference type="InterPro" id="IPR036282">
    <property type="entry name" value="Glutathione-S-Trfase_C_sf"/>
</dbReference>
<dbReference type="Pfam" id="PF02798">
    <property type="entry name" value="GST_N"/>
    <property type="match status" value="1"/>
</dbReference>
<dbReference type="SUPFAM" id="SSF52833">
    <property type="entry name" value="Thioredoxin-like"/>
    <property type="match status" value="1"/>
</dbReference>
<dbReference type="Pfam" id="PF00043">
    <property type="entry name" value="GST_C"/>
    <property type="match status" value="1"/>
</dbReference>
<dbReference type="AlphaFoldDB" id="A0A160TV80"/>
<dbReference type="InterPro" id="IPR010987">
    <property type="entry name" value="Glutathione-S-Trfase_C-like"/>
</dbReference>
<keyword evidence="3" id="KW-0808">Transferase</keyword>
<dbReference type="Gene3D" id="1.20.1050.10">
    <property type="match status" value="1"/>
</dbReference>
<dbReference type="CDD" id="cd03048">
    <property type="entry name" value="GST_N_Ure2p_like"/>
    <property type="match status" value="1"/>
</dbReference>
<dbReference type="InterPro" id="IPR004046">
    <property type="entry name" value="GST_C"/>
</dbReference>
<dbReference type="InterPro" id="IPR036249">
    <property type="entry name" value="Thioredoxin-like_sf"/>
</dbReference>
<dbReference type="SFLD" id="SFLDG01151">
    <property type="entry name" value="Main.2:_Nu-like"/>
    <property type="match status" value="1"/>
</dbReference>
<sequence length="241" mass="27753">MIDLYYWPTPNGLKITVLLREIGLEYRLYPINIGKGDQFDLEFLSVSPNNRIPAIVDHEPEGGGDSISVFESGAILLYLAEKYEQFLPPDQRLRVQAIEWLMWQMGGLGPMLGQNHHFNRYAPEDVPYAIKRYSDETLRLYAVLNRRLIDRDYIAGSYSIADIAVYPWVNRYEWHKTDIDRFPEVKRWYQTIGERPGVVRAYDEAKTINAGNVASDESREVLFGQTDVTIQQAYAAPKGSE</sequence>
<dbReference type="SFLD" id="SFLDG00358">
    <property type="entry name" value="Main_(cytGST)"/>
    <property type="match status" value="1"/>
</dbReference>
<evidence type="ECO:0000259" key="1">
    <source>
        <dbReference type="PROSITE" id="PS50404"/>
    </source>
</evidence>
<dbReference type="SUPFAM" id="SSF47616">
    <property type="entry name" value="GST C-terminal domain-like"/>
    <property type="match status" value="1"/>
</dbReference>
<dbReference type="InterPro" id="IPR004045">
    <property type="entry name" value="Glutathione_S-Trfase_N"/>
</dbReference>
<name>A0A160TV80_9ZZZZ</name>